<dbReference type="InterPro" id="IPR000524">
    <property type="entry name" value="Tscrpt_reg_HTH_GntR"/>
</dbReference>
<evidence type="ECO:0000256" key="3">
    <source>
        <dbReference type="ARBA" id="ARBA00023163"/>
    </source>
</evidence>
<name>A0A402B1B9_9CHLR</name>
<dbReference type="EMBL" id="BIFT01000001">
    <property type="protein sequence ID" value="GCE25138.1"/>
    <property type="molecule type" value="Genomic_DNA"/>
</dbReference>
<dbReference type="SMART" id="SM00866">
    <property type="entry name" value="UTRA"/>
    <property type="match status" value="1"/>
</dbReference>
<accession>A0A402B1B9</accession>
<organism evidence="5 6">
    <name type="scientific">Dictyobacter alpinus</name>
    <dbReference type="NCBI Taxonomy" id="2014873"/>
    <lineage>
        <taxon>Bacteria</taxon>
        <taxon>Bacillati</taxon>
        <taxon>Chloroflexota</taxon>
        <taxon>Ktedonobacteria</taxon>
        <taxon>Ktedonobacterales</taxon>
        <taxon>Dictyobacteraceae</taxon>
        <taxon>Dictyobacter</taxon>
    </lineage>
</organism>
<evidence type="ECO:0000256" key="1">
    <source>
        <dbReference type="ARBA" id="ARBA00023015"/>
    </source>
</evidence>
<dbReference type="Proteomes" id="UP000287171">
    <property type="component" value="Unassembled WGS sequence"/>
</dbReference>
<dbReference type="OrthoDB" id="362473at2"/>
<dbReference type="Pfam" id="PF07702">
    <property type="entry name" value="UTRA"/>
    <property type="match status" value="1"/>
</dbReference>
<dbReference type="PRINTS" id="PR00035">
    <property type="entry name" value="HTHGNTR"/>
</dbReference>
<protein>
    <submittedName>
        <fullName evidence="5">GntR family transcriptional regulator</fullName>
    </submittedName>
</protein>
<dbReference type="Gene3D" id="3.40.1410.10">
    <property type="entry name" value="Chorismate lyase-like"/>
    <property type="match status" value="1"/>
</dbReference>
<proteinExistence type="predicted"/>
<dbReference type="InterPro" id="IPR011663">
    <property type="entry name" value="UTRA"/>
</dbReference>
<keyword evidence="3" id="KW-0804">Transcription</keyword>
<dbReference type="GO" id="GO:0003700">
    <property type="term" value="F:DNA-binding transcription factor activity"/>
    <property type="evidence" value="ECO:0007669"/>
    <property type="project" value="InterPro"/>
</dbReference>
<dbReference type="Gene3D" id="1.10.10.10">
    <property type="entry name" value="Winged helix-like DNA-binding domain superfamily/Winged helix DNA-binding domain"/>
    <property type="match status" value="1"/>
</dbReference>
<dbReference type="RefSeq" id="WP_126625754.1">
    <property type="nucleotide sequence ID" value="NZ_BIFT01000001.1"/>
</dbReference>
<evidence type="ECO:0000256" key="2">
    <source>
        <dbReference type="ARBA" id="ARBA00023125"/>
    </source>
</evidence>
<sequence>MDLEYFKQTFHFSSDVTTPLYVQLTAYIRVQIQAGVLKPGDQMLPENSIADVLKVSRTTVRQSMNCLVEEGLLIRFRGKGSFIASQKMRRNINYLYDFTNDMISLGAIPSSIVLHAEVIQSPPDHVVQALQLPQGQRATFYLDRLRCANGEPILWEQTYIPYWLCKGIERYNFENASLYHTLSEQFSLNLDHATETLEAVILTKGEAERLNCRPKVAGYKIRRQSSLDSGFSFEFTASLTRADRCLFQFDLYKNPTANKPPVEIQRHITLLVPS</sequence>
<dbReference type="Pfam" id="PF00392">
    <property type="entry name" value="GntR"/>
    <property type="match status" value="1"/>
</dbReference>
<comment type="caution">
    <text evidence="5">The sequence shown here is derived from an EMBL/GenBank/DDBJ whole genome shotgun (WGS) entry which is preliminary data.</text>
</comment>
<feature type="domain" description="HTH gntR-type" evidence="4">
    <location>
        <begin position="18"/>
        <end position="86"/>
    </location>
</feature>
<dbReference type="InterPro" id="IPR028978">
    <property type="entry name" value="Chorismate_lyase_/UTRA_dom_sf"/>
</dbReference>
<dbReference type="CDD" id="cd07377">
    <property type="entry name" value="WHTH_GntR"/>
    <property type="match status" value="1"/>
</dbReference>
<keyword evidence="1" id="KW-0805">Transcription regulation</keyword>
<keyword evidence="2" id="KW-0238">DNA-binding</keyword>
<evidence type="ECO:0000313" key="5">
    <source>
        <dbReference type="EMBL" id="GCE25138.1"/>
    </source>
</evidence>
<reference evidence="6" key="1">
    <citation type="submission" date="2018-12" db="EMBL/GenBank/DDBJ databases">
        <title>Tengunoibacter tsumagoiensis gen. nov., sp. nov., Dictyobacter kobayashii sp. nov., D. alpinus sp. nov., and D. joshuensis sp. nov. and description of Dictyobacteraceae fam. nov. within the order Ktedonobacterales isolated from Tengu-no-mugimeshi.</title>
        <authorList>
            <person name="Wang C.M."/>
            <person name="Zheng Y."/>
            <person name="Sakai Y."/>
            <person name="Toyoda A."/>
            <person name="Minakuchi Y."/>
            <person name="Abe K."/>
            <person name="Yokota A."/>
            <person name="Yabe S."/>
        </authorList>
    </citation>
    <scope>NUCLEOTIDE SEQUENCE [LARGE SCALE GENOMIC DNA]</scope>
    <source>
        <strain evidence="6">Uno16</strain>
    </source>
</reference>
<evidence type="ECO:0000313" key="6">
    <source>
        <dbReference type="Proteomes" id="UP000287171"/>
    </source>
</evidence>
<dbReference type="PROSITE" id="PS50949">
    <property type="entry name" value="HTH_GNTR"/>
    <property type="match status" value="1"/>
</dbReference>
<dbReference type="InterPro" id="IPR036388">
    <property type="entry name" value="WH-like_DNA-bd_sf"/>
</dbReference>
<dbReference type="PANTHER" id="PTHR44846">
    <property type="entry name" value="MANNOSYL-D-GLYCERATE TRANSPORT/METABOLISM SYSTEM REPRESSOR MNGR-RELATED"/>
    <property type="match status" value="1"/>
</dbReference>
<dbReference type="GO" id="GO:0045892">
    <property type="term" value="P:negative regulation of DNA-templated transcription"/>
    <property type="evidence" value="ECO:0007669"/>
    <property type="project" value="TreeGrafter"/>
</dbReference>
<evidence type="ECO:0000259" key="4">
    <source>
        <dbReference type="PROSITE" id="PS50949"/>
    </source>
</evidence>
<dbReference type="InterPro" id="IPR036390">
    <property type="entry name" value="WH_DNA-bd_sf"/>
</dbReference>
<dbReference type="SUPFAM" id="SSF46785">
    <property type="entry name" value="Winged helix' DNA-binding domain"/>
    <property type="match status" value="1"/>
</dbReference>
<keyword evidence="6" id="KW-1185">Reference proteome</keyword>
<dbReference type="SUPFAM" id="SSF64288">
    <property type="entry name" value="Chorismate lyase-like"/>
    <property type="match status" value="1"/>
</dbReference>
<dbReference type="InterPro" id="IPR050679">
    <property type="entry name" value="Bact_HTH_transcr_reg"/>
</dbReference>
<dbReference type="AlphaFoldDB" id="A0A402B1B9"/>
<dbReference type="GO" id="GO:0003677">
    <property type="term" value="F:DNA binding"/>
    <property type="evidence" value="ECO:0007669"/>
    <property type="project" value="UniProtKB-KW"/>
</dbReference>
<dbReference type="PANTHER" id="PTHR44846:SF1">
    <property type="entry name" value="MANNOSYL-D-GLYCERATE TRANSPORT_METABOLISM SYSTEM REPRESSOR MNGR-RELATED"/>
    <property type="match status" value="1"/>
</dbReference>
<gene>
    <name evidence="5" type="ORF">KDA_06220</name>
</gene>
<dbReference type="SMART" id="SM00345">
    <property type="entry name" value="HTH_GNTR"/>
    <property type="match status" value="1"/>
</dbReference>